<dbReference type="Gene3D" id="2.120.10.10">
    <property type="match status" value="1"/>
</dbReference>
<feature type="compositionally biased region" description="Basic residues" evidence="1">
    <location>
        <begin position="316"/>
        <end position="330"/>
    </location>
</feature>
<reference evidence="4 5" key="1">
    <citation type="journal article" date="2015" name="Genome Biol. Evol.">
        <title>Comparative Genomics of a Bacterivorous Green Alga Reveals Evolutionary Causalities and Consequences of Phago-Mixotrophic Mode of Nutrition.</title>
        <authorList>
            <person name="Burns J.A."/>
            <person name="Paasch A."/>
            <person name="Narechania A."/>
            <person name="Kim E."/>
        </authorList>
    </citation>
    <scope>NUCLEOTIDE SEQUENCE [LARGE SCALE GENOMIC DNA]</scope>
    <source>
        <strain evidence="4 5">PLY_AMNH</strain>
    </source>
</reference>
<dbReference type="Pfam" id="PF13088">
    <property type="entry name" value="BNR_2"/>
    <property type="match status" value="1"/>
</dbReference>
<dbReference type="InterPro" id="IPR011040">
    <property type="entry name" value="Sialidase"/>
</dbReference>
<feature type="chain" id="PRO_5042250874" description="Sialidase domain-containing protein" evidence="2">
    <location>
        <begin position="17"/>
        <end position="341"/>
    </location>
</feature>
<dbReference type="SUPFAM" id="SSF50939">
    <property type="entry name" value="Sialidases"/>
    <property type="match status" value="1"/>
</dbReference>
<feature type="region of interest" description="Disordered" evidence="1">
    <location>
        <begin position="316"/>
        <end position="341"/>
    </location>
</feature>
<dbReference type="AlphaFoldDB" id="A0AAE0KUD3"/>
<accession>A0AAE0KUD3</accession>
<gene>
    <name evidence="4" type="ORF">CYMTET_30255</name>
</gene>
<evidence type="ECO:0000259" key="3">
    <source>
        <dbReference type="Pfam" id="PF13088"/>
    </source>
</evidence>
<evidence type="ECO:0000256" key="1">
    <source>
        <dbReference type="SAM" id="MobiDB-lite"/>
    </source>
</evidence>
<evidence type="ECO:0000313" key="4">
    <source>
        <dbReference type="EMBL" id="KAK3260809.1"/>
    </source>
</evidence>
<proteinExistence type="predicted"/>
<dbReference type="CDD" id="cd15482">
    <property type="entry name" value="Sialidase_non-viral"/>
    <property type="match status" value="1"/>
</dbReference>
<feature type="signal peptide" evidence="2">
    <location>
        <begin position="1"/>
        <end position="16"/>
    </location>
</feature>
<keyword evidence="2" id="KW-0732">Signal</keyword>
<dbReference type="PANTHER" id="PTHR43752">
    <property type="entry name" value="BNR/ASP-BOX REPEAT FAMILY PROTEIN"/>
    <property type="match status" value="1"/>
</dbReference>
<dbReference type="Proteomes" id="UP001190700">
    <property type="component" value="Unassembled WGS sequence"/>
</dbReference>
<evidence type="ECO:0000313" key="5">
    <source>
        <dbReference type="Proteomes" id="UP001190700"/>
    </source>
</evidence>
<name>A0AAE0KUD3_9CHLO</name>
<dbReference type="EMBL" id="LGRX02017413">
    <property type="protein sequence ID" value="KAK3260809.1"/>
    <property type="molecule type" value="Genomic_DNA"/>
</dbReference>
<dbReference type="PANTHER" id="PTHR43752:SF2">
    <property type="entry name" value="BNR_ASP-BOX REPEAT FAMILY PROTEIN"/>
    <property type="match status" value="1"/>
</dbReference>
<comment type="caution">
    <text evidence="4">The sequence shown here is derived from an EMBL/GenBank/DDBJ whole genome shotgun (WGS) entry which is preliminary data.</text>
</comment>
<feature type="domain" description="Sialidase" evidence="3">
    <location>
        <begin position="96"/>
        <end position="291"/>
    </location>
</feature>
<protein>
    <recommendedName>
        <fullName evidence="3">Sialidase domain-containing protein</fullName>
    </recommendedName>
</protein>
<keyword evidence="5" id="KW-1185">Reference proteome</keyword>
<sequence length="341" mass="37134">MQRLLLLAWLSSIASGKLKDVYLPTLFSTSGISKPERLPFEKYEISHPDSHAAVGRADQGSTIKKSLSFTVAHRDIFESDGKECHSSSIVEATPGVLVATWFAGSEENAPDVGIYIARYSNFSWGAAEEVVEPLNRERNLCGRSTDTRCKGFMSTWNPVLSKLPNGEILLFYKLGHSPSEWEGYFKRSTDGGVTWLEPEKLPAPVAGPAKNKPLILQNGALLAPASTEEVGGTTVTGGRERMWRCWVDESHDGGVTWRRRGPIPFSGNIIQPVFFLDNQGRVAMLARSGTELFPDGAPPGRGVQGATCALLGAAARRHVRTPRGRSKAPRAHSSGPQHAWS</sequence>
<organism evidence="4 5">
    <name type="scientific">Cymbomonas tetramitiformis</name>
    <dbReference type="NCBI Taxonomy" id="36881"/>
    <lineage>
        <taxon>Eukaryota</taxon>
        <taxon>Viridiplantae</taxon>
        <taxon>Chlorophyta</taxon>
        <taxon>Pyramimonadophyceae</taxon>
        <taxon>Pyramimonadales</taxon>
        <taxon>Pyramimonadaceae</taxon>
        <taxon>Cymbomonas</taxon>
    </lineage>
</organism>
<dbReference type="InterPro" id="IPR036278">
    <property type="entry name" value="Sialidase_sf"/>
</dbReference>
<evidence type="ECO:0000256" key="2">
    <source>
        <dbReference type="SAM" id="SignalP"/>
    </source>
</evidence>